<sequence>MIKYFGNIWDSITTILTGLGITWSHMWNIRRDNVTLQYPEERWPRPDRNIGFEQKDYN</sequence>
<reference evidence="1" key="1">
    <citation type="submission" date="2018-05" db="EMBL/GenBank/DDBJ databases">
        <authorList>
            <person name="Lanie J.A."/>
            <person name="Ng W.-L."/>
            <person name="Kazmierczak K.M."/>
            <person name="Andrzejewski T.M."/>
            <person name="Davidsen T.M."/>
            <person name="Wayne K.J."/>
            <person name="Tettelin H."/>
            <person name="Glass J.I."/>
            <person name="Rusch D."/>
            <person name="Podicherti R."/>
            <person name="Tsui H.-C.T."/>
            <person name="Winkler M.E."/>
        </authorList>
    </citation>
    <scope>NUCLEOTIDE SEQUENCE</scope>
</reference>
<accession>A0A382AVW1</accession>
<protein>
    <submittedName>
        <fullName evidence="1">Uncharacterized protein</fullName>
    </submittedName>
</protein>
<gene>
    <name evidence="1" type="ORF">METZ01_LOCUS158056</name>
</gene>
<feature type="non-terminal residue" evidence="1">
    <location>
        <position position="58"/>
    </location>
</feature>
<evidence type="ECO:0000313" key="1">
    <source>
        <dbReference type="EMBL" id="SVB05202.1"/>
    </source>
</evidence>
<organism evidence="1">
    <name type="scientific">marine metagenome</name>
    <dbReference type="NCBI Taxonomy" id="408172"/>
    <lineage>
        <taxon>unclassified sequences</taxon>
        <taxon>metagenomes</taxon>
        <taxon>ecological metagenomes</taxon>
    </lineage>
</organism>
<name>A0A382AVW1_9ZZZZ</name>
<proteinExistence type="predicted"/>
<dbReference type="AlphaFoldDB" id="A0A382AVW1"/>
<dbReference type="EMBL" id="UINC01026904">
    <property type="protein sequence ID" value="SVB05202.1"/>
    <property type="molecule type" value="Genomic_DNA"/>
</dbReference>